<evidence type="ECO:0000259" key="8">
    <source>
        <dbReference type="Pfam" id="PF00303"/>
    </source>
</evidence>
<comment type="pathway">
    <text evidence="1">Pyrimidine metabolism; dTTP biosynthesis.</text>
</comment>
<dbReference type="InterPro" id="IPR023451">
    <property type="entry name" value="Thymidate_synth/dCMP_Mease_dom"/>
</dbReference>
<protein>
    <recommendedName>
        <fullName evidence="3">Thymidylate synthase</fullName>
        <ecNumber evidence="2">2.1.1.45</ecNumber>
    </recommendedName>
</protein>
<organism evidence="9">
    <name type="scientific">Rhodnius neglectus</name>
    <dbReference type="NCBI Taxonomy" id="72488"/>
    <lineage>
        <taxon>Eukaryota</taxon>
        <taxon>Metazoa</taxon>
        <taxon>Ecdysozoa</taxon>
        <taxon>Arthropoda</taxon>
        <taxon>Hexapoda</taxon>
        <taxon>Insecta</taxon>
        <taxon>Pterygota</taxon>
        <taxon>Neoptera</taxon>
        <taxon>Paraneoptera</taxon>
        <taxon>Hemiptera</taxon>
        <taxon>Heteroptera</taxon>
        <taxon>Panheteroptera</taxon>
        <taxon>Cimicomorpha</taxon>
        <taxon>Reduviidae</taxon>
        <taxon>Triatominae</taxon>
        <taxon>Rhodnius</taxon>
    </lineage>
</organism>
<comment type="catalytic activity">
    <reaction evidence="7">
        <text>dUMP + (6R)-5,10-methylene-5,6,7,8-tetrahydrofolate = 7,8-dihydrofolate + dTMP</text>
        <dbReference type="Rhea" id="RHEA:12104"/>
        <dbReference type="ChEBI" id="CHEBI:15636"/>
        <dbReference type="ChEBI" id="CHEBI:57451"/>
        <dbReference type="ChEBI" id="CHEBI:63528"/>
        <dbReference type="ChEBI" id="CHEBI:246422"/>
        <dbReference type="EC" id="2.1.1.45"/>
    </reaction>
</comment>
<dbReference type="InterPro" id="IPR036926">
    <property type="entry name" value="Thymidate_synth/dCMP_Mease_sf"/>
</dbReference>
<dbReference type="PANTHER" id="PTHR11548">
    <property type="entry name" value="THYMIDYLATE SYNTHASE 1"/>
    <property type="match status" value="1"/>
</dbReference>
<accession>A0A0N7Z948</accession>
<evidence type="ECO:0000256" key="4">
    <source>
        <dbReference type="ARBA" id="ARBA00022603"/>
    </source>
</evidence>
<dbReference type="SUPFAM" id="SSF55831">
    <property type="entry name" value="Thymidylate synthase/dCMP hydroxymethylase"/>
    <property type="match status" value="1"/>
</dbReference>
<evidence type="ECO:0000256" key="2">
    <source>
        <dbReference type="ARBA" id="ARBA00011947"/>
    </source>
</evidence>
<evidence type="ECO:0000256" key="6">
    <source>
        <dbReference type="ARBA" id="ARBA00022727"/>
    </source>
</evidence>
<keyword evidence="6" id="KW-0545">Nucleotide biosynthesis</keyword>
<dbReference type="GO" id="GO:0005739">
    <property type="term" value="C:mitochondrion"/>
    <property type="evidence" value="ECO:0007669"/>
    <property type="project" value="TreeGrafter"/>
</dbReference>
<keyword evidence="4" id="KW-0489">Methyltransferase</keyword>
<dbReference type="GO" id="GO:0006235">
    <property type="term" value="P:dTTP biosynthetic process"/>
    <property type="evidence" value="ECO:0007669"/>
    <property type="project" value="UniProtKB-UniPathway"/>
</dbReference>
<dbReference type="InterPro" id="IPR045097">
    <property type="entry name" value="Thymidate_synth/dCMP_Mease"/>
</dbReference>
<dbReference type="EMBL" id="GDKW01001547">
    <property type="protein sequence ID" value="JAI55048.1"/>
    <property type="molecule type" value="mRNA"/>
</dbReference>
<dbReference type="GO" id="GO:0004799">
    <property type="term" value="F:thymidylate synthase activity"/>
    <property type="evidence" value="ECO:0007669"/>
    <property type="project" value="UniProtKB-EC"/>
</dbReference>
<dbReference type="UniPathway" id="UPA00575"/>
<evidence type="ECO:0000313" key="9">
    <source>
        <dbReference type="EMBL" id="JAI55048.1"/>
    </source>
</evidence>
<dbReference type="Pfam" id="PF00303">
    <property type="entry name" value="Thymidylat_synt"/>
    <property type="match status" value="1"/>
</dbReference>
<evidence type="ECO:0000256" key="7">
    <source>
        <dbReference type="ARBA" id="ARBA00047344"/>
    </source>
</evidence>
<proteinExistence type="evidence at transcript level"/>
<dbReference type="Gene3D" id="3.30.572.10">
    <property type="entry name" value="Thymidylate synthase/dCMP hydroxymethylase domain"/>
    <property type="match status" value="1"/>
</dbReference>
<evidence type="ECO:0000256" key="1">
    <source>
        <dbReference type="ARBA" id="ARBA00004992"/>
    </source>
</evidence>
<dbReference type="InterPro" id="IPR000398">
    <property type="entry name" value="Thymidylate_synthase"/>
</dbReference>
<keyword evidence="5" id="KW-0808">Transferase</keyword>
<dbReference type="FunFam" id="3.30.572.10:FF:000002">
    <property type="entry name" value="Possible thymidylate synthase"/>
    <property type="match status" value="1"/>
</dbReference>
<feature type="domain" description="Thymidylate synthase/dCMP hydroxymethylase" evidence="8">
    <location>
        <begin position="15"/>
        <end position="297"/>
    </location>
</feature>
<dbReference type="GO" id="GO:0005829">
    <property type="term" value="C:cytosol"/>
    <property type="evidence" value="ECO:0007669"/>
    <property type="project" value="TreeGrafter"/>
</dbReference>
<reference evidence="9" key="1">
    <citation type="journal article" date="2016" name="PLoS Negl. Trop. Dis.">
        <title>A Deep Insight into the Sialome of Rhodnius neglectus, a Vector of Chagas Disease.</title>
        <authorList>
            <person name="Santiago P.B."/>
            <person name="Assumpcao T.C."/>
            <person name="Araujo C.N."/>
            <person name="Bastos I.M."/>
            <person name="Neves D."/>
            <person name="Silva I.G."/>
            <person name="Charneau S."/>
            <person name="Queiroz R.M."/>
            <person name="Raiol T."/>
            <person name="Oliveira J.V."/>
            <person name="Sousa M.V."/>
            <person name="Calvo E."/>
            <person name="Ribeiro J.M."/>
            <person name="Santana J.M."/>
        </authorList>
    </citation>
    <scope>NUCLEOTIDE SEQUENCE</scope>
    <source>
        <tissue evidence="9">Salivary glands</tissue>
    </source>
</reference>
<dbReference type="PRINTS" id="PR00108">
    <property type="entry name" value="THYMDSNTHASE"/>
</dbReference>
<dbReference type="HAMAP" id="MF_00008">
    <property type="entry name" value="Thymidy_synth_bact"/>
    <property type="match status" value="1"/>
</dbReference>
<dbReference type="GO" id="GO:0032259">
    <property type="term" value="P:methylation"/>
    <property type="evidence" value="ECO:0007669"/>
    <property type="project" value="UniProtKB-KW"/>
</dbReference>
<dbReference type="NCBIfam" id="NF002497">
    <property type="entry name" value="PRK01827.1-3"/>
    <property type="match status" value="1"/>
</dbReference>
<dbReference type="AlphaFoldDB" id="A0A0N7Z948"/>
<dbReference type="PANTHER" id="PTHR11548:SF2">
    <property type="entry name" value="THYMIDYLATE SYNTHASE"/>
    <property type="match status" value="1"/>
</dbReference>
<name>A0A0N7Z948_9HEMI</name>
<evidence type="ECO:0000256" key="5">
    <source>
        <dbReference type="ARBA" id="ARBA00022679"/>
    </source>
</evidence>
<dbReference type="CDD" id="cd00351">
    <property type="entry name" value="TS_Pyrimidine_HMase"/>
    <property type="match status" value="1"/>
</dbReference>
<evidence type="ECO:0000256" key="3">
    <source>
        <dbReference type="ARBA" id="ARBA00015931"/>
    </source>
</evidence>
<dbReference type="NCBIfam" id="TIGR03284">
    <property type="entry name" value="thym_sym"/>
    <property type="match status" value="1"/>
</dbReference>
<sequence>MEDYHGSVENVDEIKYLSLVKEILDRGNEKMDRTNVGTLSLFGAQMRYSLRDNTLPVITTKRVFLKSVIHELLWFIKGSTNAKELSDKGVRIWDKNSSRQFLDSLGLTDREEGDLGPVYGFQWRHLGAKYENMHTDYACKGIDQLANVINSLKNNPHDRRIIMTAWNPLDLKLMALPPCHCFVQFYCCNGELSAQMYQRSADMGLGVPFNIASYSLLIHMIAHITGYKAVEFIHTLGDAHVYKNHIDALKVQLERKPRPFPKISFKRSIDSIDDFTYEDIIVTGYEPYPKIDMEMAV</sequence>
<dbReference type="GO" id="GO:0006231">
    <property type="term" value="P:dTMP biosynthetic process"/>
    <property type="evidence" value="ECO:0007669"/>
    <property type="project" value="InterPro"/>
</dbReference>
<dbReference type="EC" id="2.1.1.45" evidence="2"/>